<dbReference type="EMBL" id="UGWQ01000004">
    <property type="protein sequence ID" value="SUG27795.1"/>
    <property type="molecule type" value="Genomic_DNA"/>
</dbReference>
<dbReference type="Proteomes" id="UP000254332">
    <property type="component" value="Unassembled WGS sequence"/>
</dbReference>
<gene>
    <name evidence="1" type="ORF">NCTC10718_05125</name>
</gene>
<name>A0A379SFM0_SALER</name>
<proteinExistence type="predicted"/>
<evidence type="ECO:0000313" key="2">
    <source>
        <dbReference type="Proteomes" id="UP000254332"/>
    </source>
</evidence>
<dbReference type="AlphaFoldDB" id="A0A379SFM0"/>
<reference evidence="1 2" key="1">
    <citation type="submission" date="2018-06" db="EMBL/GenBank/DDBJ databases">
        <authorList>
            <consortium name="Pathogen Informatics"/>
            <person name="Doyle S."/>
        </authorList>
    </citation>
    <scope>NUCLEOTIDE SEQUENCE [LARGE SCALE GENOMIC DNA]</scope>
    <source>
        <strain evidence="1 2">NCTC10718</strain>
    </source>
</reference>
<organism evidence="1 2">
    <name type="scientific">Salmonella enterica</name>
    <name type="common">Salmonella choleraesuis</name>
    <dbReference type="NCBI Taxonomy" id="28901"/>
    <lineage>
        <taxon>Bacteria</taxon>
        <taxon>Pseudomonadati</taxon>
        <taxon>Pseudomonadota</taxon>
        <taxon>Gammaproteobacteria</taxon>
        <taxon>Enterobacterales</taxon>
        <taxon>Enterobacteriaceae</taxon>
        <taxon>Salmonella</taxon>
    </lineage>
</organism>
<sequence>MKRIQRLLTVPCLAALLLSAYGYGMESLAPRFPDTELPVPEPESDLMSRQGLVYVTGTLLVSPCILSDWASEMQGHSWFSGQARQVTLALEGCGDGAVHDSLRTNPPLSVRGVWGTEQFSFRLDDGMNYLTLPVPSDRDGMRLEMTYE</sequence>
<protein>
    <submittedName>
        <fullName evidence="1">Uncharacterized protein</fullName>
    </submittedName>
</protein>
<accession>A0A379SFM0</accession>
<evidence type="ECO:0000313" key="1">
    <source>
        <dbReference type="EMBL" id="SUG27795.1"/>
    </source>
</evidence>